<keyword evidence="3" id="KW-0786">Thiamine pyrophosphate</keyword>
<feature type="domain" description="Transketolase-like pyrimidine-binding" evidence="4">
    <location>
        <begin position="4"/>
        <end position="178"/>
    </location>
</feature>
<evidence type="ECO:0000259" key="4">
    <source>
        <dbReference type="SMART" id="SM00861"/>
    </source>
</evidence>
<comment type="caution">
    <text evidence="5">The sequence shown here is derived from an EMBL/GenBank/DDBJ whole genome shotgun (WGS) entry which is preliminary data.</text>
</comment>
<dbReference type="Proteomes" id="UP001652338">
    <property type="component" value="Unassembled WGS sequence"/>
</dbReference>
<dbReference type="Gene3D" id="3.40.50.970">
    <property type="match status" value="1"/>
</dbReference>
<reference evidence="5 6" key="1">
    <citation type="journal article" date="2021" name="ISME Commun">
        <title>Automated analysis of genomic sequences facilitates high-throughput and comprehensive description of bacteria.</title>
        <authorList>
            <person name="Hitch T.C.A."/>
        </authorList>
    </citation>
    <scope>NUCLEOTIDE SEQUENCE [LARGE SCALE GENOMIC DNA]</scope>
    <source>
        <strain evidence="5 6">Sanger_29</strain>
    </source>
</reference>
<dbReference type="SUPFAM" id="SSF52922">
    <property type="entry name" value="TK C-terminal domain-like"/>
    <property type="match status" value="1"/>
</dbReference>
<dbReference type="SMART" id="SM00861">
    <property type="entry name" value="Transket_pyr"/>
    <property type="match status" value="1"/>
</dbReference>
<dbReference type="PANTHER" id="PTHR43257">
    <property type="entry name" value="PYRUVATE DEHYDROGENASE E1 COMPONENT BETA SUBUNIT"/>
    <property type="match status" value="1"/>
</dbReference>
<protein>
    <submittedName>
        <fullName evidence="5">Pyruvate dehydrogenase complex E1 component subunit beta</fullName>
    </submittedName>
</protein>
<dbReference type="SUPFAM" id="SSF52518">
    <property type="entry name" value="Thiamin diphosphate-binding fold (THDP-binding)"/>
    <property type="match status" value="1"/>
</dbReference>
<evidence type="ECO:0000256" key="1">
    <source>
        <dbReference type="ARBA" id="ARBA00001964"/>
    </source>
</evidence>
<accession>A0ABT2SNE9</accession>
<dbReference type="EMBL" id="JAOQKE010000017">
    <property type="protein sequence ID" value="MCU6726043.1"/>
    <property type="molecule type" value="Genomic_DNA"/>
</dbReference>
<dbReference type="Gene3D" id="3.40.50.920">
    <property type="match status" value="1"/>
</dbReference>
<evidence type="ECO:0000313" key="6">
    <source>
        <dbReference type="Proteomes" id="UP001652338"/>
    </source>
</evidence>
<dbReference type="InterPro" id="IPR009014">
    <property type="entry name" value="Transketo_C/PFOR_II"/>
</dbReference>
<evidence type="ECO:0000256" key="3">
    <source>
        <dbReference type="ARBA" id="ARBA00023052"/>
    </source>
</evidence>
<sequence length="326" mass="35053">MRTITFGQATLEAMSEEMKKDPTVFVMGEDLARQGGIFGQFTGLADEFPGRVIDTPISETFLAGGGVGAALAGARPVVDLHYADFCSVCMDEIFNQMAKARYMSGGQAKIPLVLRAPDGLITQGAAQHSQSVEAWFVHIPGLKVVAPSNAADAKAVLKAAIEDDNPVIYFEHKNLFKMSFEVPEIEDEEPYQIGKAKIRKKGSDITLVSYSKTMLTVLEAAKQLEDAGISAEVIDLVTLSPWDKETVLESVKKTGHLCICHEAVKQGGFGAEIAATAAEEAFDSLKGPVLRLAAPFTPVPFAPSMENKVRVHVDDIVNAITKTLKG</sequence>
<gene>
    <name evidence="5" type="ORF">OCV47_11950</name>
</gene>
<dbReference type="Pfam" id="PF02779">
    <property type="entry name" value="Transket_pyr"/>
    <property type="match status" value="1"/>
</dbReference>
<dbReference type="CDD" id="cd07036">
    <property type="entry name" value="TPP_PYR_E1-PDHc-beta_like"/>
    <property type="match status" value="1"/>
</dbReference>
<proteinExistence type="predicted"/>
<keyword evidence="6" id="KW-1185">Reference proteome</keyword>
<dbReference type="InterPro" id="IPR029061">
    <property type="entry name" value="THDP-binding"/>
</dbReference>
<evidence type="ECO:0000313" key="5">
    <source>
        <dbReference type="EMBL" id="MCU6726043.1"/>
    </source>
</evidence>
<dbReference type="Pfam" id="PF02780">
    <property type="entry name" value="Transketolase_C"/>
    <property type="match status" value="1"/>
</dbReference>
<dbReference type="NCBIfam" id="NF006667">
    <property type="entry name" value="PRK09212.1"/>
    <property type="match status" value="1"/>
</dbReference>
<dbReference type="PANTHER" id="PTHR43257:SF2">
    <property type="entry name" value="PYRUVATE DEHYDROGENASE E1 COMPONENT SUBUNIT BETA"/>
    <property type="match status" value="1"/>
</dbReference>
<organism evidence="5 6">
    <name type="scientific">Muricoprocola aceti</name>
    <dbReference type="NCBI Taxonomy" id="2981772"/>
    <lineage>
        <taxon>Bacteria</taxon>
        <taxon>Bacillati</taxon>
        <taxon>Bacillota</taxon>
        <taxon>Clostridia</taxon>
        <taxon>Lachnospirales</taxon>
        <taxon>Lachnospiraceae</taxon>
        <taxon>Muricoprocola</taxon>
    </lineage>
</organism>
<evidence type="ECO:0000256" key="2">
    <source>
        <dbReference type="ARBA" id="ARBA00023002"/>
    </source>
</evidence>
<keyword evidence="2" id="KW-0560">Oxidoreductase</keyword>
<dbReference type="InterPro" id="IPR033248">
    <property type="entry name" value="Transketolase_C"/>
</dbReference>
<name>A0ABT2SNE9_9FIRM</name>
<comment type="cofactor">
    <cofactor evidence="1">
        <name>thiamine diphosphate</name>
        <dbReference type="ChEBI" id="CHEBI:58937"/>
    </cofactor>
</comment>
<keyword evidence="5" id="KW-0670">Pyruvate</keyword>
<dbReference type="RefSeq" id="WP_256298980.1">
    <property type="nucleotide sequence ID" value="NZ_JAOQKE010000017.1"/>
</dbReference>
<dbReference type="InterPro" id="IPR005475">
    <property type="entry name" value="Transketolase-like_Pyr-bd"/>
</dbReference>